<evidence type="ECO:0000313" key="1">
    <source>
        <dbReference type="EMBL" id="OGG96587.1"/>
    </source>
</evidence>
<accession>A0A1F6GEQ9</accession>
<gene>
    <name evidence="1" type="ORF">A2527_03245</name>
</gene>
<reference evidence="1 2" key="1">
    <citation type="journal article" date="2016" name="Nat. Commun.">
        <title>Thousands of microbial genomes shed light on interconnected biogeochemical processes in an aquifer system.</title>
        <authorList>
            <person name="Anantharaman K."/>
            <person name="Brown C.T."/>
            <person name="Hug L.A."/>
            <person name="Sharon I."/>
            <person name="Castelle C.J."/>
            <person name="Probst A.J."/>
            <person name="Thomas B.C."/>
            <person name="Singh A."/>
            <person name="Wilkins M.J."/>
            <person name="Karaoz U."/>
            <person name="Brodie E.L."/>
            <person name="Williams K.H."/>
            <person name="Hubbard S.S."/>
            <person name="Banfield J.F."/>
        </authorList>
    </citation>
    <scope>NUCLEOTIDE SEQUENCE [LARGE SCALE GENOMIC DNA]</scope>
</reference>
<dbReference type="STRING" id="1817772.A2527_03245"/>
<sequence>MTSPDPISDSDPFDQMTLGELKRLALTSTQLVPFPPNLERERLIDEILARLAAIEIMLADYAFQKTDPSTYPFYQQLAQIIIKAEMAVSRVHQNKPNGDHPSATLGLRQL</sequence>
<dbReference type="EMBL" id="MFNE01000010">
    <property type="protein sequence ID" value="OGG96587.1"/>
    <property type="molecule type" value="Genomic_DNA"/>
</dbReference>
<dbReference type="Proteomes" id="UP000178449">
    <property type="component" value="Unassembled WGS sequence"/>
</dbReference>
<comment type="caution">
    <text evidence="1">The sequence shown here is derived from an EMBL/GenBank/DDBJ whole genome shotgun (WGS) entry which is preliminary data.</text>
</comment>
<organism evidence="1 2">
    <name type="scientific">Candidatus Lambdaproteobacteria bacterium RIFOXYD2_FULL_50_16</name>
    <dbReference type="NCBI Taxonomy" id="1817772"/>
    <lineage>
        <taxon>Bacteria</taxon>
        <taxon>Pseudomonadati</taxon>
        <taxon>Pseudomonadota</taxon>
        <taxon>Candidatus Lambdaproteobacteria</taxon>
    </lineage>
</organism>
<name>A0A1F6GEQ9_9PROT</name>
<evidence type="ECO:0000313" key="2">
    <source>
        <dbReference type="Proteomes" id="UP000178449"/>
    </source>
</evidence>
<protein>
    <submittedName>
        <fullName evidence="1">Uncharacterized protein</fullName>
    </submittedName>
</protein>
<proteinExistence type="predicted"/>
<dbReference type="AlphaFoldDB" id="A0A1F6GEQ9"/>